<name>A0A2P0QJD2_9PROT</name>
<dbReference type="GO" id="GO:0016829">
    <property type="term" value="F:lyase activity"/>
    <property type="evidence" value="ECO:0007669"/>
    <property type="project" value="UniProtKB-KW"/>
</dbReference>
<dbReference type="Gene3D" id="2.60.40.1120">
    <property type="entry name" value="Carboxypeptidase-like, regulatory domain"/>
    <property type="match status" value="1"/>
</dbReference>
<dbReference type="InterPro" id="IPR013784">
    <property type="entry name" value="Carb-bd-like_fold"/>
</dbReference>
<protein>
    <submittedName>
        <fullName evidence="2">Polysaccharide lyase family 4, domain II protein</fullName>
    </submittedName>
</protein>
<organism evidence="2">
    <name type="scientific">uncultured Pseudomonadota bacterium</name>
    <dbReference type="NCBI Taxonomy" id="153809"/>
    <lineage>
        <taxon>Bacteria</taxon>
        <taxon>Pseudomonadati</taxon>
        <taxon>Pseudomonadota</taxon>
        <taxon>environmental samples</taxon>
    </lineage>
</organism>
<dbReference type="EMBL" id="KY400105">
    <property type="protein sequence ID" value="ART90579.1"/>
    <property type="molecule type" value="Genomic_DNA"/>
</dbReference>
<feature type="domain" description="Rhamnogalacturonan lyase" evidence="1">
    <location>
        <begin position="189"/>
        <end position="233"/>
    </location>
</feature>
<dbReference type="InterPro" id="IPR029413">
    <property type="entry name" value="RG-lyase_II"/>
</dbReference>
<dbReference type="SUPFAM" id="SSF49452">
    <property type="entry name" value="Starch-binding domain-like"/>
    <property type="match status" value="1"/>
</dbReference>
<evidence type="ECO:0000313" key="2">
    <source>
        <dbReference type="EMBL" id="ART90579.1"/>
    </source>
</evidence>
<accession>A0A2P0QJD2</accession>
<evidence type="ECO:0000259" key="1">
    <source>
        <dbReference type="Pfam" id="PF14686"/>
    </source>
</evidence>
<dbReference type="Pfam" id="PF14686">
    <property type="entry name" value="fn3_3"/>
    <property type="match status" value="1"/>
</dbReference>
<keyword evidence="2" id="KW-0456">Lyase</keyword>
<reference evidence="2" key="1">
    <citation type="submission" date="2016-12" db="EMBL/GenBank/DDBJ databases">
        <title>Arsenic respiratory pathways in the anoxic pelagic waters of the Pacific Ocean.</title>
        <authorList>
            <person name="Saunders J.K."/>
            <person name="Fuchsman C.A."/>
            <person name="McKay C."/>
            <person name="Rocap G."/>
        </authorList>
    </citation>
    <scope>NUCLEOTIDE SEQUENCE</scope>
</reference>
<sequence>MILSVSASSYAAKYTETDVADGGTISGLVSFVGALPADAVEQIAITKNPDVCGDGYREVVWVDVQDGALRGSFVFIEKIKEGKAWAEPEAGNYVIAQKGCRFRPWAQVVRPGPILIRNEDPGVLHNINTRELIGVEKGRVVKRTMFNFGQPDPGDIEETIKPRRSAYISINCEAHNFMFGYMMAPKHPYAVVVGEDGSFAIDNVPAGTYTLKAWHPRFGVQETEVTVDASGDTVVEFTYSAE</sequence>
<dbReference type="GO" id="GO:0030246">
    <property type="term" value="F:carbohydrate binding"/>
    <property type="evidence" value="ECO:0007669"/>
    <property type="project" value="InterPro"/>
</dbReference>
<dbReference type="AlphaFoldDB" id="A0A2P0QJD2"/>
<proteinExistence type="predicted"/>